<dbReference type="InterPro" id="IPR019734">
    <property type="entry name" value="TPR_rpt"/>
</dbReference>
<dbReference type="SMART" id="SM00028">
    <property type="entry name" value="TPR"/>
    <property type="match status" value="2"/>
</dbReference>
<dbReference type="Proteomes" id="UP001652623">
    <property type="component" value="Chromosome 7"/>
</dbReference>
<dbReference type="AlphaFoldDB" id="A0A6P4AZJ7"/>
<evidence type="ECO:0000256" key="1">
    <source>
        <dbReference type="PROSITE-ProRule" id="PRU00339"/>
    </source>
</evidence>
<reference evidence="4" key="1">
    <citation type="submission" date="2025-08" db="UniProtKB">
        <authorList>
            <consortium name="RefSeq"/>
        </authorList>
    </citation>
    <scope>IDENTIFICATION</scope>
    <source>
        <tissue evidence="4">Seedling</tissue>
    </source>
</reference>
<organism evidence="3 4">
    <name type="scientific">Ziziphus jujuba</name>
    <name type="common">Chinese jujube</name>
    <name type="synonym">Ziziphus sativa</name>
    <dbReference type="NCBI Taxonomy" id="326968"/>
    <lineage>
        <taxon>Eukaryota</taxon>
        <taxon>Viridiplantae</taxon>
        <taxon>Streptophyta</taxon>
        <taxon>Embryophyta</taxon>
        <taxon>Tracheophyta</taxon>
        <taxon>Spermatophyta</taxon>
        <taxon>Magnoliopsida</taxon>
        <taxon>eudicotyledons</taxon>
        <taxon>Gunneridae</taxon>
        <taxon>Pentapetalae</taxon>
        <taxon>rosids</taxon>
        <taxon>fabids</taxon>
        <taxon>Rosales</taxon>
        <taxon>Rhamnaceae</taxon>
        <taxon>Paliureae</taxon>
        <taxon>Ziziphus</taxon>
    </lineage>
</organism>
<keyword evidence="3" id="KW-1185">Reference proteome</keyword>
<dbReference type="GeneID" id="107434647"/>
<evidence type="ECO:0000259" key="2">
    <source>
        <dbReference type="Pfam" id="PF26524"/>
    </source>
</evidence>
<dbReference type="KEGG" id="zju:107434647"/>
<name>A0A6P4AZJ7_ZIZJJ</name>
<dbReference type="InterPro" id="IPR011989">
    <property type="entry name" value="ARM-like"/>
</dbReference>
<protein>
    <submittedName>
        <fullName evidence="4">Uncharacterized protein LOC107434647</fullName>
    </submittedName>
</protein>
<dbReference type="InterPro" id="IPR011990">
    <property type="entry name" value="TPR-like_helical_dom_sf"/>
</dbReference>
<proteinExistence type="predicted"/>
<dbReference type="Pfam" id="PF26524">
    <property type="entry name" value="ARM_7"/>
    <property type="match status" value="1"/>
</dbReference>
<feature type="repeat" description="TPR" evidence="1">
    <location>
        <begin position="441"/>
        <end position="474"/>
    </location>
</feature>
<dbReference type="RefSeq" id="XP_015901619.2">
    <property type="nucleotide sequence ID" value="XM_016046133.4"/>
</dbReference>
<dbReference type="Gene3D" id="1.25.40.10">
    <property type="entry name" value="Tetratricopeptide repeat domain"/>
    <property type="match status" value="1"/>
</dbReference>
<dbReference type="InterPro" id="IPR016024">
    <property type="entry name" value="ARM-type_fold"/>
</dbReference>
<keyword evidence="1" id="KW-0802">TPR repeat</keyword>
<dbReference type="SUPFAM" id="SSF48371">
    <property type="entry name" value="ARM repeat"/>
    <property type="match status" value="1"/>
</dbReference>
<sequence>MRKETRIPTLLHTSMESLHLNNTKDHERDTKLLDDEQGCMKISCFFCTMNDPDPSLRKVKIIRCFKEMPSRNDDELIFALSSLWNIAMTKPDDPEFPSLGIFECMAKLIHRAVGDKKWLLRDQNIYIPYYAAHIIGSYTMSKVRFVDKAIKSGAVSALLELLRGRITWVEQRVAVRALGHIASHDRTFKDIAVHESEIIELVMEIASTCLDEVYQKFIDQKESNRLKYHCNLLTRGLDGLEIENGKAEEWASQLQCWSLYLLNCFACREKSLSLICRKEFLRKLCRMWGGLTNPTSPAGIGLIRTLCNTRTGRQSIADLHEVVETLGNISRSSDDWQEMAIDCLFLLLKDPETRYKVIDIAVLFLVDLVELRGNTGARHKVGEIITQTLLLDYHKVRYGGLRLKSINAEKALEEIWDLKVDRKKREKLMSDEEIRKRKLSVTQMKKEGNLHFLSGEIEKAVMKYSEALDLCPLKMRKERVVLHSNRAQCHLLLKNPDLAISDTTRALCLSSATSPHGKSLWKRSQAYDMKGLGKESLMDSLLFVKGRVKSKKAKLARIPYYAARMINKQMEATWIFAPSGSRIYNKDEDKVQKSNDQNEIDLVNILHDEPTIVEEPLVEKQWRRRKLQSDGRSEKSISFTAGLSQSVNRVRDRDVIKSCASQIHEVVDRRILSTNTNR</sequence>
<gene>
    <name evidence="4" type="primary">LOC107434647</name>
</gene>
<dbReference type="InterPro" id="IPR058868">
    <property type="entry name" value="ARM_7"/>
</dbReference>
<feature type="domain" description="ARM repeat N-terminal plant" evidence="2">
    <location>
        <begin position="37"/>
        <end position="277"/>
    </location>
</feature>
<dbReference type="Gene3D" id="1.25.10.10">
    <property type="entry name" value="Leucine-rich Repeat Variant"/>
    <property type="match status" value="1"/>
</dbReference>
<evidence type="ECO:0000313" key="3">
    <source>
        <dbReference type="Proteomes" id="UP001652623"/>
    </source>
</evidence>
<dbReference type="PANTHER" id="PTHR46578:SF4">
    <property type="entry name" value="ARM-REPEAT_TETRATRICOPEPTIDE REPEAT (TPR)-LIKE PROTEIN"/>
    <property type="match status" value="1"/>
</dbReference>
<dbReference type="InParanoid" id="A0A6P4AZJ7"/>
<accession>A0A6P4AZJ7</accession>
<evidence type="ECO:0000313" key="4">
    <source>
        <dbReference type="RefSeq" id="XP_015901619.2"/>
    </source>
</evidence>
<dbReference type="PANTHER" id="PTHR46578">
    <property type="entry name" value="ARM-REPEAT/TETRATRICOPEPTIDE REPEAT (TPR)-LIKE PROTEIN"/>
    <property type="match status" value="1"/>
</dbReference>
<dbReference type="PROSITE" id="PS50005">
    <property type="entry name" value="TPR"/>
    <property type="match status" value="1"/>
</dbReference>
<dbReference type="SUPFAM" id="SSF48452">
    <property type="entry name" value="TPR-like"/>
    <property type="match status" value="1"/>
</dbReference>